<accession>A0A5J4WEN6</accession>
<dbReference type="EMBL" id="SNRW01002233">
    <property type="protein sequence ID" value="KAA6393427.1"/>
    <property type="molecule type" value="Genomic_DNA"/>
</dbReference>
<gene>
    <name evidence="2" type="ORF">EZS28_011043</name>
</gene>
<evidence type="ECO:0000256" key="1">
    <source>
        <dbReference type="SAM" id="MobiDB-lite"/>
    </source>
</evidence>
<organism evidence="2 3">
    <name type="scientific">Streblomastix strix</name>
    <dbReference type="NCBI Taxonomy" id="222440"/>
    <lineage>
        <taxon>Eukaryota</taxon>
        <taxon>Metamonada</taxon>
        <taxon>Preaxostyla</taxon>
        <taxon>Oxymonadida</taxon>
        <taxon>Streblomastigidae</taxon>
        <taxon>Streblomastix</taxon>
    </lineage>
</organism>
<dbReference type="Proteomes" id="UP000324800">
    <property type="component" value="Unassembled WGS sequence"/>
</dbReference>
<proteinExistence type="predicted"/>
<evidence type="ECO:0000313" key="3">
    <source>
        <dbReference type="Proteomes" id="UP000324800"/>
    </source>
</evidence>
<reference evidence="2 3" key="1">
    <citation type="submission" date="2019-03" db="EMBL/GenBank/DDBJ databases">
        <title>Single cell metagenomics reveals metabolic interactions within the superorganism composed of flagellate Streblomastix strix and complex community of Bacteroidetes bacteria on its surface.</title>
        <authorList>
            <person name="Treitli S.C."/>
            <person name="Kolisko M."/>
            <person name="Husnik F."/>
            <person name="Keeling P."/>
            <person name="Hampl V."/>
        </authorList>
    </citation>
    <scope>NUCLEOTIDE SEQUENCE [LARGE SCALE GENOMIC DNA]</scope>
    <source>
        <strain evidence="2">ST1C</strain>
    </source>
</reference>
<protein>
    <submittedName>
        <fullName evidence="2">Uncharacterized protein</fullName>
    </submittedName>
</protein>
<name>A0A5J4WEN6_9EUKA</name>
<feature type="region of interest" description="Disordered" evidence="1">
    <location>
        <begin position="1461"/>
        <end position="1488"/>
    </location>
</feature>
<sequence>MQEFLIQQEVYFEECEAIGSGIAEGRGGGLYINFEQNSPYEFRIGTDTHFINNEAIVVGRDIFIYCESIDDLDPDLRLLFDVFSDSYNQTNALYGTEFTQPDPEIDQKIDYNLLLLIQPYFNDKIYISSDQTIAADSVKCGRIKLPCQTLRFGLTKVLTPEWTADSIPQYTQQLQITYIFVVFQEIYLYEPFQTEVDNIILRGALETEFPAASNYAQMKIRDQGQIICSDLAKWQLQEQDIEIKGVNQYLTIQNIEFIIPRQTQLKSIIALIGKHDNIKNRRNVELTIKDCIIIQELHYIDVSCGFLKSEQFTTGFIHITLENVDVQDLQLNQTALIDLIYEPNFVSLQNNCIISNQTSPSSSSNLAPSNSDTFLPLWLSQKEIGQDGSGLIVAYGRSIPTIKADGIQFIDGAYITINGQGENESSIIQKDASHNLFILNGSQLVSSDLTTEILGGQSALVRSEGKGMSIINGLRVTGRNLEGTFVQGSIFEIISGELSLIDIQIKDVNIIENNQERISENKRRMKIKGLIEMKKDGQLLYIEKFIIKNINIEQTENNNKWSSIIMNAGHLKLRDGTFLGEAYTSIGSAIRAYPTGPSTINVEGVLFKGQGDGQGTNGGAVYVDMRQFDVQMSFKRCIFIGNNAEYGSNIFIQYASPSQLIKINSFSGCTAIVKNSYESDISVCFSIGNINEAFIDERNLLHTSWNRQQNEGVVRFISNTDADHSFDSSIKCGSPSYPCDKLTSLFQYLKSEPESIDGSTGRAETIMYAEGYFALSFIDLIHTRSSIVNIAGCQQNETIISAQPNHQNVMIQGDLNQNIVIERLCLALSPSSPLVGLIRTQGAEAGLVLQDMRVQGYLETNPQNTMLEPPYLFSIEGFAQLNDVIFEHVYLRTGSILNIIGLRRIADDNRMEWLAKTSIGFYSCIFDDITSNETALITLHEKDLENNSDLSQKNLFNRDLVDNSLKTTKFIISDTIFSDCSTSLHLNGLDSKGGLMNIINKKVRVEILNSEFHDISIKARNMIYFGWGVKESDGKEIKLLTITETLFINCTAVIPGMKAKIEALQIGENNSNYQTVNEKKSGYSKNELYTDDEEIFDSLYQHGLLFINNQNKKNDDLVSLGRIDITGLFVWNCHSAVGSLMTVTRLKLDISESNAEDPLCFGNILYLNQTQATIIDCQFKGYNQTYTSLKAETSVVDQEKEEIFDQLCPSNPNLFSFAQLGLVYIYKGKLQAENDQFDDTRIGAMKLEDVEVELKNISFNDPIDSGEESDGSNIMVTCTGNSKLNIIEPSVNSVTEEYCENRNYQSLYKSGMLLNEIENECVFGSSTDSFISPAQPSTNDEELPRDGRGYIIWPPDNATKLPITTTATVLNNHKATFSMSDYSWCDSRKKWYGILASKDGKHFMGVDGKEDEPVRLQVEVEEGEQFINYLMFKLSSWQAWLIPPTVRTGINKEEIRIKENTKKKRVNQSQKRDLEAQRTTEAAEYSTH</sequence>
<evidence type="ECO:0000313" key="2">
    <source>
        <dbReference type="EMBL" id="KAA6393427.1"/>
    </source>
</evidence>
<comment type="caution">
    <text evidence="2">The sequence shown here is derived from an EMBL/GenBank/DDBJ whole genome shotgun (WGS) entry which is preliminary data.</text>
</comment>